<proteinExistence type="predicted"/>
<dbReference type="InParanoid" id="A0A0V1BHW0"/>
<dbReference type="AlphaFoldDB" id="A0A0V1BHW0"/>
<dbReference type="Proteomes" id="UP000054776">
    <property type="component" value="Unassembled WGS sequence"/>
</dbReference>
<name>A0A0V1BHW0_TRISP</name>
<gene>
    <name evidence="1" type="ORF">T01_1202</name>
</gene>
<protein>
    <submittedName>
        <fullName evidence="1">Uncharacterized protein</fullName>
    </submittedName>
</protein>
<reference evidence="1 2" key="1">
    <citation type="submission" date="2015-01" db="EMBL/GenBank/DDBJ databases">
        <title>Evolution of Trichinella species and genotypes.</title>
        <authorList>
            <person name="Korhonen P.K."/>
            <person name="Edoardo P."/>
            <person name="Giuseppe L.R."/>
            <person name="Gasser R.B."/>
        </authorList>
    </citation>
    <scope>NUCLEOTIDE SEQUENCE [LARGE SCALE GENOMIC DNA]</scope>
    <source>
        <strain evidence="1">ISS3</strain>
    </source>
</reference>
<evidence type="ECO:0000313" key="1">
    <source>
        <dbReference type="EMBL" id="KRY36788.1"/>
    </source>
</evidence>
<accession>A0A0V1BHW0</accession>
<evidence type="ECO:0000313" key="2">
    <source>
        <dbReference type="Proteomes" id="UP000054776"/>
    </source>
</evidence>
<organism evidence="1 2">
    <name type="scientific">Trichinella spiralis</name>
    <name type="common">Trichina worm</name>
    <dbReference type="NCBI Taxonomy" id="6334"/>
    <lineage>
        <taxon>Eukaryota</taxon>
        <taxon>Metazoa</taxon>
        <taxon>Ecdysozoa</taxon>
        <taxon>Nematoda</taxon>
        <taxon>Enoplea</taxon>
        <taxon>Dorylaimia</taxon>
        <taxon>Trichinellida</taxon>
        <taxon>Trichinellidae</taxon>
        <taxon>Trichinella</taxon>
    </lineage>
</organism>
<sequence length="140" mass="16358">MDEFMFAKFDSFENLFPTVVEHARERLRCNKQAMLNCVNFPHRRIIRPYLEFENYKILELCLRNCTNLLINNLLLQRITVLYSSLQCTQLMTVSTTIDHHWRYVVFTDDQSQLAVQSRCSSCSGSRSAWAARLCGFCCSA</sequence>
<dbReference type="EMBL" id="JYDH01000039">
    <property type="protein sequence ID" value="KRY36788.1"/>
    <property type="molecule type" value="Genomic_DNA"/>
</dbReference>
<keyword evidence="2" id="KW-1185">Reference proteome</keyword>
<comment type="caution">
    <text evidence="1">The sequence shown here is derived from an EMBL/GenBank/DDBJ whole genome shotgun (WGS) entry which is preliminary data.</text>
</comment>